<dbReference type="Gene3D" id="3.40.50.2000">
    <property type="entry name" value="Glycogen Phosphorylase B"/>
    <property type="match status" value="2"/>
</dbReference>
<evidence type="ECO:0000256" key="3">
    <source>
        <dbReference type="ARBA" id="ARBA00022679"/>
    </source>
</evidence>
<dbReference type="Pfam" id="PF00534">
    <property type="entry name" value="Glycos_transf_1"/>
    <property type="match status" value="1"/>
</dbReference>
<dbReference type="SUPFAM" id="SSF51445">
    <property type="entry name" value="(Trans)glycosidases"/>
    <property type="match status" value="1"/>
</dbReference>
<reference evidence="7 8" key="1">
    <citation type="submission" date="2024-04" db="EMBL/GenBank/DDBJ databases">
        <title>Tritrichomonas musculus Genome.</title>
        <authorList>
            <person name="Alves-Ferreira E."/>
            <person name="Grigg M."/>
            <person name="Lorenzi H."/>
            <person name="Galac M."/>
        </authorList>
    </citation>
    <scope>NUCLEOTIDE SEQUENCE [LARGE SCALE GENOMIC DNA]</scope>
    <source>
        <strain evidence="7 8">EAF2021</strain>
    </source>
</reference>
<evidence type="ECO:0000259" key="5">
    <source>
        <dbReference type="Pfam" id="PF00534"/>
    </source>
</evidence>
<keyword evidence="3" id="KW-0808">Transferase</keyword>
<dbReference type="Proteomes" id="UP001470230">
    <property type="component" value="Unassembled WGS sequence"/>
</dbReference>
<dbReference type="CDD" id="cd03791">
    <property type="entry name" value="GT5_Glycogen_synthase_DULL1-like"/>
    <property type="match status" value="1"/>
</dbReference>
<dbReference type="Gene3D" id="3.20.20.80">
    <property type="entry name" value="Glycosidases"/>
    <property type="match status" value="1"/>
</dbReference>
<dbReference type="Pfam" id="PF08323">
    <property type="entry name" value="Glyco_transf_5"/>
    <property type="match status" value="1"/>
</dbReference>
<keyword evidence="4" id="KW-0934">Plastid</keyword>
<evidence type="ECO:0000256" key="1">
    <source>
        <dbReference type="ARBA" id="ARBA00004602"/>
    </source>
</evidence>
<organism evidence="7 8">
    <name type="scientific">Tritrichomonas musculus</name>
    <dbReference type="NCBI Taxonomy" id="1915356"/>
    <lineage>
        <taxon>Eukaryota</taxon>
        <taxon>Metamonada</taxon>
        <taxon>Parabasalia</taxon>
        <taxon>Tritrichomonadida</taxon>
        <taxon>Tritrichomonadidae</taxon>
        <taxon>Tritrichomonas</taxon>
    </lineage>
</organism>
<dbReference type="PANTHER" id="PTHR45825:SF11">
    <property type="entry name" value="ALPHA AMYLASE DOMAIN-CONTAINING PROTEIN"/>
    <property type="match status" value="1"/>
</dbReference>
<comment type="subcellular location">
    <subcellularLocation>
        <location evidence="1">Plastid</location>
        <location evidence="1">Amyloplast</location>
    </subcellularLocation>
</comment>
<keyword evidence="8" id="KW-1185">Reference proteome</keyword>
<comment type="caution">
    <text evidence="7">The sequence shown here is derived from an EMBL/GenBank/DDBJ whole genome shotgun (WGS) entry which is preliminary data.</text>
</comment>
<evidence type="ECO:0000313" key="7">
    <source>
        <dbReference type="EMBL" id="KAK8898767.1"/>
    </source>
</evidence>
<keyword evidence="4" id="KW-0035">Amyloplast</keyword>
<name>A0ABR2L676_9EUKA</name>
<gene>
    <name evidence="7" type="ORF">M9Y10_001059</name>
</gene>
<feature type="domain" description="Starch synthase catalytic" evidence="6">
    <location>
        <begin position="1145"/>
        <end position="1375"/>
    </location>
</feature>
<evidence type="ECO:0000259" key="6">
    <source>
        <dbReference type="Pfam" id="PF08323"/>
    </source>
</evidence>
<sequence length="1636" mass="185135">MSFDSFASRVPLFLPVTDLLNQPIHVDELEQQTITIPVSYTLLEVLAHASIKEGSVKHVHAFLDEVMKNPSYFFPDVPLLFDREFGGLSLFVPDDGQEHILNWRALILEFHLGILSALGWNDISKTKKQVSFTNAEESILHRPAGDQVGSRTNQGGKSFNPGSLSLRNQNRCVGSFSNSRSTIGSMKMSFDNIQYEVAPPINRQESTQAIKDISSLNLEVNPLFNASITPSFENSLFKALILSVFSRGLYDKALGNLILNEFTTEFGEANIKLGKTVDSSSVFEGYYTNILRTLLPPEDEKEIRENLIADNVGAVLSKLDSLVPFDCLPHSRNFYEAILAPICYHENAQYASRAEKLYTMLINGHGWDIHSTEITTADQELQFEKIPDYVVLVSAPLGDKSAFAVLTTNSYKAFYSGYYDYCYAKPSSMGDYEIDNNRPIGRYIVLPAGARKEIIHELPAFDDKGVIKFEELGKNLETLANAGVTAVHITGVIERNFLHDLTSVTDHSLISEECGGIEAFKDLCERAKTYGLRVLIDFTPCVCLLNSAKKYAPFTTLTIDKRGRLLTADIPETEMLLLNYRSLKFWDLLAEEITNLCQTCDISGFYFGPLSHWDTVLSRNLKELTRNDPDHTPHYTVQNIIDGSIVSTRKNAPRCGMAERNFSYSPFLSKLMRTVWSKVPNAFVWMQCEVEQEPFVANSGIIPSNYAFRNVFQAAIEHSVHNDNVDSVNANEELIKFYDARKKRNPKGTLNIVPFGALMDGPHNIPAEGLPIAIDLLFYLSDVPLISGCLDTAMFYVNAYSMFKQATEETYIEVSDDDETLEEEEVMELSIKEQEQKKKLLAKEAAASAEKGTEKTIEKQKKLKRVKRKVLRGTKWFPPAQRFSSLLKNRAGTRTKADWVLDGDLHILPVSYDSHPMRAILAVARISKRAHKCALICSSFYMYNLIYEVGVLSLPIFADAPPESVVEIKPLIGASGQAQYYGLNEVTQNSSSLFLDLEKFETSLYEINVLTPPIPPNIGRQLVGDVYRRLENAINYNSTTVLANNTIFNTILGFIDKEPDDEQLKNLISILPNSETIYAILRQSLVFATRNKKVDRHLVKITDEKEVMAREQLALRIIHRIAESKLSYIADIGVRILSDNLLGPIMFVTPELGPFSKIGGISTMVWDLCKELAALGLDVHVVSPYYNVNNKGETGYLKKYGIEFVQTIDVYVPEQTKIGIHYGLVEGVKCWFLHHYSYFAVAYPTGSTTFKLQLLVVIAKASLEMCCQVRVYPRLFVTNDWPTGLVPAIARKQFGSVFDNSLFLHIFHNLGVGYAGKIWPNNGDTGSLRYIHQLPDELIVDNFDHSIDPSQCVLLSTDQWATVSKKYRDELLEGSPYSWLLKRYPEPFAYSNGIRFGERLEQIKKLGMNHDEAKRVVQQKYFGQADDSKCLFIFVGRIVEQKGVHLIIDCFEALNREYNDKFQFIVGGQAYPDDRSYGLPCSQKMVDLKQRYPKNFWADPSQFFTDGLLCYQAADYTLVPSMFEPSGIVQQEAFASGCPCIAFRTGGLADTVFEYDREKKTGNGFVFWSFQHRDYIMAIQRAYEVFVDKPNYWKLRENAFNSVLTVEEVAVQWSREFARMFLKIFEKKEPETEQKK</sequence>
<feature type="domain" description="Glycosyl transferase family 1" evidence="5">
    <location>
        <begin position="1425"/>
        <end position="1584"/>
    </location>
</feature>
<dbReference type="SUPFAM" id="SSF53756">
    <property type="entry name" value="UDP-Glycosyltransferase/glycogen phosphorylase"/>
    <property type="match status" value="1"/>
</dbReference>
<evidence type="ECO:0000313" key="8">
    <source>
        <dbReference type="Proteomes" id="UP001470230"/>
    </source>
</evidence>
<dbReference type="EMBL" id="JAPFFF010000001">
    <property type="protein sequence ID" value="KAK8898767.1"/>
    <property type="molecule type" value="Genomic_DNA"/>
</dbReference>
<protein>
    <submittedName>
        <fullName evidence="7">Uncharacterized protein</fullName>
    </submittedName>
</protein>
<dbReference type="InterPro" id="IPR013534">
    <property type="entry name" value="Starch_synth_cat_dom"/>
</dbReference>
<evidence type="ECO:0000256" key="2">
    <source>
        <dbReference type="ARBA" id="ARBA00022676"/>
    </source>
</evidence>
<evidence type="ECO:0000256" key="4">
    <source>
        <dbReference type="ARBA" id="ARBA00023234"/>
    </source>
</evidence>
<dbReference type="InterPro" id="IPR017853">
    <property type="entry name" value="GH"/>
</dbReference>
<keyword evidence="2" id="KW-0328">Glycosyltransferase</keyword>
<proteinExistence type="predicted"/>
<dbReference type="InterPro" id="IPR001296">
    <property type="entry name" value="Glyco_trans_1"/>
</dbReference>
<accession>A0ABR2L676</accession>
<dbReference type="PANTHER" id="PTHR45825">
    <property type="entry name" value="GRANULE-BOUND STARCH SYNTHASE 1, CHLOROPLASTIC/AMYLOPLASTIC"/>
    <property type="match status" value="1"/>
</dbReference>